<name>A0A4Y5FG67_9CAUD</name>
<protein>
    <submittedName>
        <fullName evidence="1">Uncharacterized protein</fullName>
    </submittedName>
</protein>
<keyword evidence="2" id="KW-1185">Reference proteome</keyword>
<dbReference type="Proteomes" id="UP000308874">
    <property type="component" value="Segment"/>
</dbReference>
<gene>
    <name evidence="1" type="ORF">B521_0097</name>
</gene>
<reference evidence="1 2" key="1">
    <citation type="submission" date="2019-02" db="EMBL/GenBank/DDBJ databases">
        <title>Isolation of virulent Lactobacillus brevis phages.</title>
        <authorList>
            <person name="Feyereisen M."/>
            <person name="Mahony J."/>
            <person name="O'Sullivan T."/>
            <person name="van Sinderen D."/>
        </authorList>
    </citation>
    <scope>NUCLEOTIDE SEQUENCE [LARGE SCALE GENOMIC DNA]</scope>
</reference>
<accession>A0A4Y5FG67</accession>
<dbReference type="EMBL" id="MK504443">
    <property type="protein sequence ID" value="QBJ03447.1"/>
    <property type="molecule type" value="Genomic_DNA"/>
</dbReference>
<sequence length="59" mass="7389">MTDEQYEFLDKLRNALQEQPEEPNYENYENGNLDEFYDLKKKWQVVQDIYFILENQDYM</sequence>
<proteinExistence type="predicted"/>
<organism evidence="1 2">
    <name type="scientific">Lactobacillus phage 521B</name>
    <dbReference type="NCBI Taxonomy" id="2510942"/>
    <lineage>
        <taxon>Viruses</taxon>
        <taxon>Duplodnaviria</taxon>
        <taxon>Heunggongvirae</taxon>
        <taxon>Uroviricota</taxon>
        <taxon>Caudoviricetes</taxon>
        <taxon>Herelleviridae</taxon>
        <taxon>Tybeckvirus</taxon>
        <taxon>Tybeckvirus tv521B</taxon>
    </lineage>
</organism>
<evidence type="ECO:0000313" key="2">
    <source>
        <dbReference type="Proteomes" id="UP000308874"/>
    </source>
</evidence>
<evidence type="ECO:0000313" key="1">
    <source>
        <dbReference type="EMBL" id="QBJ03447.1"/>
    </source>
</evidence>